<evidence type="ECO:0000313" key="3">
    <source>
        <dbReference type="Proteomes" id="UP000824102"/>
    </source>
</evidence>
<feature type="transmembrane region" description="Helical" evidence="1">
    <location>
        <begin position="117"/>
        <end position="137"/>
    </location>
</feature>
<dbReference type="Proteomes" id="UP000824102">
    <property type="component" value="Unassembled WGS sequence"/>
</dbReference>
<name>A0A9D2JZG4_9FIRM</name>
<reference evidence="2" key="2">
    <citation type="submission" date="2021-04" db="EMBL/GenBank/DDBJ databases">
        <authorList>
            <person name="Gilroy R."/>
        </authorList>
    </citation>
    <scope>NUCLEOTIDE SEQUENCE</scope>
    <source>
        <strain evidence="2">ChiW7-2402</strain>
    </source>
</reference>
<feature type="transmembrane region" description="Helical" evidence="1">
    <location>
        <begin position="48"/>
        <end position="71"/>
    </location>
</feature>
<proteinExistence type="predicted"/>
<organism evidence="2 3">
    <name type="scientific">Candidatus Gallimonas intestinavium</name>
    <dbReference type="NCBI Taxonomy" id="2838603"/>
    <lineage>
        <taxon>Bacteria</taxon>
        <taxon>Bacillati</taxon>
        <taxon>Bacillota</taxon>
        <taxon>Clostridia</taxon>
        <taxon>Candidatus Gallimonas</taxon>
    </lineage>
</organism>
<accession>A0A9D2JZG4</accession>
<protein>
    <submittedName>
        <fullName evidence="2">Uncharacterized protein</fullName>
    </submittedName>
</protein>
<sequence>MNAPRSPRRGGERTVHIVFWTLILLAALLPLLGFLGTEETSFSLVFPGWAAAVLAVLLPLIPVLAGSILLARRRGWGGALLAGGLFLLLLLSLSGVYDAIGELAAKESLVIPARLLPLLSLVLLTALDFFYGCVLLARGHLRCALAALILLLLLLGLTVWATIALTFVPPHA</sequence>
<keyword evidence="1" id="KW-1133">Transmembrane helix</keyword>
<feature type="transmembrane region" description="Helical" evidence="1">
    <location>
        <begin position="78"/>
        <end position="97"/>
    </location>
</feature>
<evidence type="ECO:0000256" key="1">
    <source>
        <dbReference type="SAM" id="Phobius"/>
    </source>
</evidence>
<dbReference type="AlphaFoldDB" id="A0A9D2JZG4"/>
<comment type="caution">
    <text evidence="2">The sequence shown here is derived from an EMBL/GenBank/DDBJ whole genome shotgun (WGS) entry which is preliminary data.</text>
</comment>
<feature type="transmembrane region" description="Helical" evidence="1">
    <location>
        <begin position="144"/>
        <end position="168"/>
    </location>
</feature>
<reference evidence="2" key="1">
    <citation type="journal article" date="2021" name="PeerJ">
        <title>Extensive microbial diversity within the chicken gut microbiome revealed by metagenomics and culture.</title>
        <authorList>
            <person name="Gilroy R."/>
            <person name="Ravi A."/>
            <person name="Getino M."/>
            <person name="Pursley I."/>
            <person name="Horton D.L."/>
            <person name="Alikhan N.F."/>
            <person name="Baker D."/>
            <person name="Gharbi K."/>
            <person name="Hall N."/>
            <person name="Watson M."/>
            <person name="Adriaenssens E.M."/>
            <person name="Foster-Nyarko E."/>
            <person name="Jarju S."/>
            <person name="Secka A."/>
            <person name="Antonio M."/>
            <person name="Oren A."/>
            <person name="Chaudhuri R.R."/>
            <person name="La Ragione R."/>
            <person name="Hildebrand F."/>
            <person name="Pallen M.J."/>
        </authorList>
    </citation>
    <scope>NUCLEOTIDE SEQUENCE</scope>
    <source>
        <strain evidence="2">ChiW7-2402</strain>
    </source>
</reference>
<keyword evidence="1" id="KW-0812">Transmembrane</keyword>
<keyword evidence="1" id="KW-0472">Membrane</keyword>
<dbReference type="EMBL" id="DXBB01000040">
    <property type="protein sequence ID" value="HIZ72352.1"/>
    <property type="molecule type" value="Genomic_DNA"/>
</dbReference>
<gene>
    <name evidence="2" type="ORF">H9964_02085</name>
</gene>
<evidence type="ECO:0000313" key="2">
    <source>
        <dbReference type="EMBL" id="HIZ72352.1"/>
    </source>
</evidence>
<feature type="transmembrane region" description="Helical" evidence="1">
    <location>
        <begin position="15"/>
        <end position="36"/>
    </location>
</feature>